<reference evidence="4" key="1">
    <citation type="submission" date="2022-11" db="UniProtKB">
        <authorList>
            <consortium name="WormBaseParasite"/>
        </authorList>
    </citation>
    <scope>IDENTIFICATION</scope>
</reference>
<evidence type="ECO:0000259" key="2">
    <source>
        <dbReference type="PROSITE" id="PS50892"/>
    </source>
</evidence>
<dbReference type="PROSITE" id="PS50892">
    <property type="entry name" value="V_SNARE"/>
    <property type="match status" value="1"/>
</dbReference>
<dbReference type="SUPFAM" id="SSF58038">
    <property type="entry name" value="SNARE fusion complex"/>
    <property type="match status" value="1"/>
</dbReference>
<dbReference type="WBParaSite" id="jg18676">
    <property type="protein sequence ID" value="jg18676"/>
    <property type="gene ID" value="jg18676"/>
</dbReference>
<dbReference type="InterPro" id="IPR042855">
    <property type="entry name" value="V_SNARE_CC"/>
</dbReference>
<evidence type="ECO:0000313" key="3">
    <source>
        <dbReference type="Proteomes" id="UP000887574"/>
    </source>
</evidence>
<keyword evidence="1" id="KW-0175">Coiled coil</keyword>
<feature type="domain" description="V-SNARE coiled-coil homology" evidence="2">
    <location>
        <begin position="66"/>
        <end position="130"/>
    </location>
</feature>
<evidence type="ECO:0000256" key="1">
    <source>
        <dbReference type="PROSITE-ProRule" id="PRU00290"/>
    </source>
</evidence>
<name>A0A915DEA2_9BILA</name>
<dbReference type="CDD" id="cd15873">
    <property type="entry name" value="R-SNARE_STXBP5_6"/>
    <property type="match status" value="1"/>
</dbReference>
<sequence length="131" mass="14194">MPEPPKTSFFRGVSTLFAGGGQKEYVDLDSIFSEKPSTSAVSSMKSVARQIPSGSVLLAPAPGLGGMDSANSKTITAGQAANMAIQNLNERGERLNAVVDTTENLRNNAMNMYSRSSKLVEKYEKKKWYQL</sequence>
<proteinExistence type="predicted"/>
<dbReference type="AlphaFoldDB" id="A0A915DEA2"/>
<dbReference type="Gene3D" id="1.20.5.110">
    <property type="match status" value="1"/>
</dbReference>
<dbReference type="Proteomes" id="UP000887574">
    <property type="component" value="Unplaced"/>
</dbReference>
<evidence type="ECO:0000313" key="4">
    <source>
        <dbReference type="WBParaSite" id="jg18676"/>
    </source>
</evidence>
<protein>
    <submittedName>
        <fullName evidence="4">V-SNARE coiled-coil homology domain-containing protein</fullName>
    </submittedName>
</protein>
<organism evidence="3 4">
    <name type="scientific">Ditylenchus dipsaci</name>
    <dbReference type="NCBI Taxonomy" id="166011"/>
    <lineage>
        <taxon>Eukaryota</taxon>
        <taxon>Metazoa</taxon>
        <taxon>Ecdysozoa</taxon>
        <taxon>Nematoda</taxon>
        <taxon>Chromadorea</taxon>
        <taxon>Rhabditida</taxon>
        <taxon>Tylenchina</taxon>
        <taxon>Tylenchomorpha</taxon>
        <taxon>Sphaerularioidea</taxon>
        <taxon>Anguinidae</taxon>
        <taxon>Anguininae</taxon>
        <taxon>Ditylenchus</taxon>
    </lineage>
</organism>
<accession>A0A915DEA2</accession>
<keyword evidence="3" id="KW-1185">Reference proteome</keyword>